<name>A0AA37WMQ5_9GAMM</name>
<keyword evidence="6" id="KW-1185">Reference proteome</keyword>
<dbReference type="GO" id="GO:0008773">
    <property type="term" value="F:[protein-PII] uridylyltransferase activity"/>
    <property type="evidence" value="ECO:0007669"/>
    <property type="project" value="InterPro"/>
</dbReference>
<dbReference type="PANTHER" id="PTHR43080">
    <property type="entry name" value="CBS DOMAIN-CONTAINING PROTEIN CBSX3, MITOCHONDRIAL"/>
    <property type="match status" value="1"/>
</dbReference>
<dbReference type="PROSITE" id="PS50042">
    <property type="entry name" value="CNMP_BINDING_3"/>
    <property type="match status" value="1"/>
</dbReference>
<dbReference type="AlphaFoldDB" id="A0AA37WMQ5"/>
<dbReference type="Gene3D" id="3.10.580.10">
    <property type="entry name" value="CBS-domain"/>
    <property type="match status" value="1"/>
</dbReference>
<dbReference type="Pfam" id="PF00571">
    <property type="entry name" value="CBS"/>
    <property type="match status" value="2"/>
</dbReference>
<dbReference type="SMART" id="SM00100">
    <property type="entry name" value="cNMP"/>
    <property type="match status" value="1"/>
</dbReference>
<dbReference type="InterPro" id="IPR018821">
    <property type="entry name" value="DUF294_put_nucleoTrafse_sb-bd"/>
</dbReference>
<dbReference type="Proteomes" id="UP001156870">
    <property type="component" value="Unassembled WGS sequence"/>
</dbReference>
<reference evidence="5 6" key="1">
    <citation type="journal article" date="2014" name="Int. J. Syst. Evol. Microbiol.">
        <title>Complete genome sequence of Corynebacterium casei LMG S-19264T (=DSM 44701T), isolated from a smear-ripened cheese.</title>
        <authorList>
            <consortium name="US DOE Joint Genome Institute (JGI-PGF)"/>
            <person name="Walter F."/>
            <person name="Albersmeier A."/>
            <person name="Kalinowski J."/>
            <person name="Ruckert C."/>
        </authorList>
    </citation>
    <scope>NUCLEOTIDE SEQUENCE [LARGE SCALE GENOMIC DNA]</scope>
    <source>
        <strain evidence="5 6">NBRC 110095</strain>
    </source>
</reference>
<dbReference type="EMBL" id="BSPD01000001">
    <property type="protein sequence ID" value="GLS24307.1"/>
    <property type="molecule type" value="Genomic_DNA"/>
</dbReference>
<dbReference type="RefSeq" id="WP_232595247.1">
    <property type="nucleotide sequence ID" value="NZ_BSPD01000001.1"/>
</dbReference>
<evidence type="ECO:0000259" key="4">
    <source>
        <dbReference type="PROSITE" id="PS51371"/>
    </source>
</evidence>
<evidence type="ECO:0000313" key="5">
    <source>
        <dbReference type="EMBL" id="GLS24307.1"/>
    </source>
</evidence>
<feature type="domain" description="CBS" evidence="4">
    <location>
        <begin position="161"/>
        <end position="224"/>
    </location>
</feature>
<dbReference type="PROSITE" id="PS51371">
    <property type="entry name" value="CBS"/>
    <property type="match status" value="2"/>
</dbReference>
<evidence type="ECO:0000256" key="2">
    <source>
        <dbReference type="PROSITE-ProRule" id="PRU00703"/>
    </source>
</evidence>
<dbReference type="Pfam" id="PF10335">
    <property type="entry name" value="DUF294_C"/>
    <property type="match status" value="1"/>
</dbReference>
<dbReference type="CDD" id="cd04587">
    <property type="entry name" value="CBS_pair_CAP-ED_NT_Pol-beta-like_DUF294_assoc"/>
    <property type="match status" value="1"/>
</dbReference>
<feature type="domain" description="CBS" evidence="4">
    <location>
        <begin position="230"/>
        <end position="286"/>
    </location>
</feature>
<comment type="caution">
    <text evidence="5">The sequence shown here is derived from an EMBL/GenBank/DDBJ whole genome shotgun (WGS) entry which is preliminary data.</text>
</comment>
<dbReference type="InterPro" id="IPR046342">
    <property type="entry name" value="CBS_dom_sf"/>
</dbReference>
<dbReference type="InterPro" id="IPR000644">
    <property type="entry name" value="CBS_dom"/>
</dbReference>
<feature type="domain" description="Cyclic nucleotide-binding" evidence="3">
    <location>
        <begin position="25"/>
        <end position="139"/>
    </location>
</feature>
<dbReference type="InterPro" id="IPR005105">
    <property type="entry name" value="GlnD_Uridyltrans_N"/>
</dbReference>
<evidence type="ECO:0000259" key="3">
    <source>
        <dbReference type="PROSITE" id="PS50042"/>
    </source>
</evidence>
<evidence type="ECO:0000256" key="1">
    <source>
        <dbReference type="ARBA" id="ARBA00023122"/>
    </source>
</evidence>
<accession>A0AA37WMQ5</accession>
<proteinExistence type="predicted"/>
<dbReference type="SMART" id="SM00116">
    <property type="entry name" value="CBS"/>
    <property type="match status" value="2"/>
</dbReference>
<dbReference type="Gene3D" id="2.60.120.10">
    <property type="entry name" value="Jelly Rolls"/>
    <property type="match status" value="1"/>
</dbReference>
<dbReference type="InterPro" id="IPR018490">
    <property type="entry name" value="cNMP-bd_dom_sf"/>
</dbReference>
<dbReference type="CDD" id="cd05401">
    <property type="entry name" value="NT_GlnE_GlnD_like"/>
    <property type="match status" value="1"/>
</dbReference>
<dbReference type="InterPro" id="IPR051257">
    <property type="entry name" value="Diverse_CBS-Domain"/>
</dbReference>
<dbReference type="InterPro" id="IPR014710">
    <property type="entry name" value="RmlC-like_jellyroll"/>
</dbReference>
<dbReference type="Pfam" id="PF03445">
    <property type="entry name" value="DUF294"/>
    <property type="match status" value="1"/>
</dbReference>
<keyword evidence="1 2" id="KW-0129">CBS domain</keyword>
<dbReference type="InterPro" id="IPR000595">
    <property type="entry name" value="cNMP-bd_dom"/>
</dbReference>
<dbReference type="SUPFAM" id="SSF51206">
    <property type="entry name" value="cAMP-binding domain-like"/>
    <property type="match status" value="1"/>
</dbReference>
<gene>
    <name evidence="5" type="ORF">GCM10007877_00180</name>
</gene>
<dbReference type="SUPFAM" id="SSF54631">
    <property type="entry name" value="CBS-domain pair"/>
    <property type="match status" value="1"/>
</dbReference>
<evidence type="ECO:0000313" key="6">
    <source>
        <dbReference type="Proteomes" id="UP001156870"/>
    </source>
</evidence>
<sequence>METTAANMLSPELKNVGDFLAECIPFEQLDQKELYQVAAMMEVEYFRSGHVFKSDDDAGGLRILRSGAAELHSSDDRLIDRFGETISFNLMGLGQEQPGIRAVLIEDALIYRLPEDAYQQLRQRHREFDRFFHSQRSRRVRRAARRETNPSELMKSLRDLMSPQILWVLPATSIQATAHAMTERRFSSALVMDQSPELGGKLLGIITDRDIRSRAVARGISFDTRVEHIMSKDPLRIAAEGTLFDATLMMTQSTVHHLPVIDNGQVVGMITSSDLMLARRDDPVFLVQHIRRQSRTEDLKSISSALPDLLVQWVHAGVRAPQIANVLTAISDAITQQLIKLAEAELGPAPVPFCWLGFGSQGRGEQLLGGDQDNALLIADHLSPSDANWFKALAKKVCDGLNDCGYDYCPGDIMATNDQWRLTLTDWKATVNRWMRSPTADAVMRVSIFFDIRAIHGDASLCSELQKHMLQKTRGNSIFLAALAENVLERSPPLGIFRRFVVEHTGEHEDQLNLKKRAVIPIVDIVRIHALAQGIPEVNTLARLQALAQTKTMTIGDSRNLQDALRVIQQTRLEGQVQELKNSLPPSNYLNPEHLPKLVRKQLRDAFSVVVDAQKIVKLHYRPGL</sequence>
<organism evidence="5 6">
    <name type="scientific">Marinibactrum halimedae</name>
    <dbReference type="NCBI Taxonomy" id="1444977"/>
    <lineage>
        <taxon>Bacteria</taxon>
        <taxon>Pseudomonadati</taxon>
        <taxon>Pseudomonadota</taxon>
        <taxon>Gammaproteobacteria</taxon>
        <taxon>Cellvibrionales</taxon>
        <taxon>Cellvibrionaceae</taxon>
        <taxon>Marinibactrum</taxon>
    </lineage>
</organism>
<dbReference type="PANTHER" id="PTHR43080:SF2">
    <property type="entry name" value="CBS DOMAIN-CONTAINING PROTEIN"/>
    <property type="match status" value="1"/>
</dbReference>
<protein>
    <submittedName>
        <fullName evidence="5">Cyclic nucleotide-binding protein</fullName>
    </submittedName>
</protein>